<keyword evidence="1" id="KW-1133">Transmembrane helix</keyword>
<name>A0A5N5D6B5_9PEZI</name>
<protein>
    <submittedName>
        <fullName evidence="2">Uncharacterized protein</fullName>
    </submittedName>
</protein>
<feature type="transmembrane region" description="Helical" evidence="1">
    <location>
        <begin position="57"/>
        <end position="80"/>
    </location>
</feature>
<dbReference type="AlphaFoldDB" id="A0A5N5D6B5"/>
<proteinExistence type="predicted"/>
<keyword evidence="1" id="KW-0472">Membrane</keyword>
<feature type="transmembrane region" description="Helical" evidence="1">
    <location>
        <begin position="167"/>
        <end position="187"/>
    </location>
</feature>
<gene>
    <name evidence="2" type="ORF">DBV05_g8019</name>
</gene>
<keyword evidence="3" id="KW-1185">Reference proteome</keyword>
<keyword evidence="1" id="KW-0812">Transmembrane</keyword>
<evidence type="ECO:0000256" key="1">
    <source>
        <dbReference type="SAM" id="Phobius"/>
    </source>
</evidence>
<evidence type="ECO:0000313" key="3">
    <source>
        <dbReference type="Proteomes" id="UP000325902"/>
    </source>
</evidence>
<dbReference type="EMBL" id="VCHE01000061">
    <property type="protein sequence ID" value="KAB2573298.1"/>
    <property type="molecule type" value="Genomic_DNA"/>
</dbReference>
<feature type="transmembrane region" description="Helical" evidence="1">
    <location>
        <begin position="214"/>
        <end position="237"/>
    </location>
</feature>
<accession>A0A5N5D6B5</accession>
<reference evidence="2 3" key="1">
    <citation type="journal article" date="2019" name="Sci. Rep.">
        <title>A multi-omics analysis of the grapevine pathogen Lasiodiplodia theobromae reveals that temperature affects the expression of virulence- and pathogenicity-related genes.</title>
        <authorList>
            <person name="Felix C."/>
            <person name="Meneses R."/>
            <person name="Goncalves M.F.M."/>
            <person name="Tilleman L."/>
            <person name="Duarte A.S."/>
            <person name="Jorrin-Novo J.V."/>
            <person name="Van de Peer Y."/>
            <person name="Deforce D."/>
            <person name="Van Nieuwerburgh F."/>
            <person name="Esteves A.C."/>
            <person name="Alves A."/>
        </authorList>
    </citation>
    <scope>NUCLEOTIDE SEQUENCE [LARGE SCALE GENOMIC DNA]</scope>
    <source>
        <strain evidence="2 3">LA-SOL3</strain>
    </source>
</reference>
<dbReference type="OrthoDB" id="5406607at2759"/>
<dbReference type="Proteomes" id="UP000325902">
    <property type="component" value="Unassembled WGS sequence"/>
</dbReference>
<evidence type="ECO:0000313" key="2">
    <source>
        <dbReference type="EMBL" id="KAB2573298.1"/>
    </source>
</evidence>
<comment type="caution">
    <text evidence="2">The sequence shown here is derived from an EMBL/GenBank/DDBJ whole genome shotgun (WGS) entry which is preliminary data.</text>
</comment>
<feature type="transmembrane region" description="Helical" evidence="1">
    <location>
        <begin position="136"/>
        <end position="155"/>
    </location>
</feature>
<organism evidence="2 3">
    <name type="scientific">Lasiodiplodia theobromae</name>
    <dbReference type="NCBI Taxonomy" id="45133"/>
    <lineage>
        <taxon>Eukaryota</taxon>
        <taxon>Fungi</taxon>
        <taxon>Dikarya</taxon>
        <taxon>Ascomycota</taxon>
        <taxon>Pezizomycotina</taxon>
        <taxon>Dothideomycetes</taxon>
        <taxon>Dothideomycetes incertae sedis</taxon>
        <taxon>Botryosphaeriales</taxon>
        <taxon>Botryosphaeriaceae</taxon>
        <taxon>Lasiodiplodia</taxon>
    </lineage>
</organism>
<sequence>MTPISPAQHHPATADLQDFMLGNNWNPFTLAASLLQAGSGVYTLYKARGDQMETYGFTAFGLTVVPYVFMAFINIIAALVTPQFPCMFLIKTPDMQNVQSQDEHEFGTFIAEINPEHRDIKVRLDFLDNGVYRRKLYEALLMFLFLAPLGITVALSHSHLYVPEVRLDQVVFISLWQISSAISPWWLRWVTWRMSGSTSQHNSSWKDKHFYRWLLTWLLQTIPVFTPAIGGMYYVGLMITEYGSCTRLDYARF</sequence>
<feature type="transmembrane region" description="Helical" evidence="1">
    <location>
        <begin position="25"/>
        <end position="45"/>
    </location>
</feature>